<name>A0A5J4QFC7_9EUKA</name>
<dbReference type="AlphaFoldDB" id="A0A5J4QFC7"/>
<dbReference type="EMBL" id="SNRW01045534">
    <property type="protein sequence ID" value="KAA6320487.1"/>
    <property type="molecule type" value="Genomic_DNA"/>
</dbReference>
<evidence type="ECO:0000313" key="2">
    <source>
        <dbReference type="Proteomes" id="UP000324800"/>
    </source>
</evidence>
<protein>
    <submittedName>
        <fullName evidence="1">Uncharacterized protein</fullName>
    </submittedName>
</protein>
<feature type="non-terminal residue" evidence="1">
    <location>
        <position position="157"/>
    </location>
</feature>
<dbReference type="Proteomes" id="UP000324800">
    <property type="component" value="Unassembled WGS sequence"/>
</dbReference>
<comment type="caution">
    <text evidence="1">The sequence shown here is derived from an EMBL/GenBank/DDBJ whole genome shotgun (WGS) entry which is preliminary data.</text>
</comment>
<organism evidence="1 2">
    <name type="scientific">Streblomastix strix</name>
    <dbReference type="NCBI Taxonomy" id="222440"/>
    <lineage>
        <taxon>Eukaryota</taxon>
        <taxon>Metamonada</taxon>
        <taxon>Preaxostyla</taxon>
        <taxon>Oxymonadida</taxon>
        <taxon>Streblomastigidae</taxon>
        <taxon>Streblomastix</taxon>
    </lineage>
</organism>
<gene>
    <name evidence="1" type="ORF">EZS28_054677</name>
</gene>
<accession>A0A5J4QFC7</accession>
<proteinExistence type="predicted"/>
<evidence type="ECO:0000313" key="1">
    <source>
        <dbReference type="EMBL" id="KAA6320487.1"/>
    </source>
</evidence>
<sequence>MKAHRGLYKKPEGTKRIKAAQNRALNLPVRRRRAADSANFASGRHMLMQVWRHQQGEQLLETPPQRSQTPVQQQQLGGKLMRYITAWETINCRDFIQKGFYLIFKDNNSQERLQQTIAQCPFQGNQTEMEAYKAMLQEELQEDLVQFVVTGLWRGPE</sequence>
<reference evidence="1 2" key="1">
    <citation type="submission" date="2019-03" db="EMBL/GenBank/DDBJ databases">
        <title>Single cell metagenomics reveals metabolic interactions within the superorganism composed of flagellate Streblomastix strix and complex community of Bacteroidetes bacteria on its surface.</title>
        <authorList>
            <person name="Treitli S.C."/>
            <person name="Kolisko M."/>
            <person name="Husnik F."/>
            <person name="Keeling P."/>
            <person name="Hampl V."/>
        </authorList>
    </citation>
    <scope>NUCLEOTIDE SEQUENCE [LARGE SCALE GENOMIC DNA]</scope>
    <source>
        <strain evidence="1">ST1C</strain>
    </source>
</reference>